<sequence length="218" mass="22900">MTTATAITVVRPLSTVSKGRLWCGTAAAPLFVGTTLVLAATREGFDPVLHPLSLLSVGEHGWIQITNFIVSGLLAVLGAVGLRRALADGPGSKWGPRLFGLYGIALVWGGVFVADPAFGFPAGTPDGAPASQSWHSILHAFAAPGAGLTLLVACFVLARRFAREGRTGWRAACYMVPVVYVTLTAVALAIGDYRWMLAGGSLIWLWASAVSLQALTRR</sequence>
<accession>A0ABP4RU41</accession>
<keyword evidence="1" id="KW-0472">Membrane</keyword>
<feature type="transmembrane region" description="Helical" evidence="1">
    <location>
        <begin position="21"/>
        <end position="41"/>
    </location>
</feature>
<keyword evidence="1" id="KW-0812">Transmembrane</keyword>
<evidence type="ECO:0000313" key="3">
    <source>
        <dbReference type="Proteomes" id="UP001499851"/>
    </source>
</evidence>
<keyword evidence="3" id="KW-1185">Reference proteome</keyword>
<dbReference type="RefSeq" id="WP_344480520.1">
    <property type="nucleotide sequence ID" value="NZ_BAAAQF010000002.1"/>
</dbReference>
<reference evidence="3" key="1">
    <citation type="journal article" date="2019" name="Int. J. Syst. Evol. Microbiol.">
        <title>The Global Catalogue of Microorganisms (GCM) 10K type strain sequencing project: providing services to taxonomists for standard genome sequencing and annotation.</title>
        <authorList>
            <consortium name="The Broad Institute Genomics Platform"/>
            <consortium name="The Broad Institute Genome Sequencing Center for Infectious Disease"/>
            <person name="Wu L."/>
            <person name="Ma J."/>
        </authorList>
    </citation>
    <scope>NUCLEOTIDE SEQUENCE [LARGE SCALE GENOMIC DNA]</scope>
    <source>
        <strain evidence="3">JCM 16001</strain>
    </source>
</reference>
<feature type="transmembrane region" description="Helical" evidence="1">
    <location>
        <begin position="94"/>
        <end position="114"/>
    </location>
</feature>
<protein>
    <recommendedName>
        <fullName evidence="4">DUF998 domain-containing protein</fullName>
    </recommendedName>
</protein>
<evidence type="ECO:0000256" key="1">
    <source>
        <dbReference type="SAM" id="Phobius"/>
    </source>
</evidence>
<proteinExistence type="predicted"/>
<evidence type="ECO:0008006" key="4">
    <source>
        <dbReference type="Google" id="ProtNLM"/>
    </source>
</evidence>
<evidence type="ECO:0000313" key="2">
    <source>
        <dbReference type="EMBL" id="GAA1660167.1"/>
    </source>
</evidence>
<keyword evidence="1" id="KW-1133">Transmembrane helix</keyword>
<organism evidence="2 3">
    <name type="scientific">Glycomyces endophyticus</name>
    <dbReference type="NCBI Taxonomy" id="480996"/>
    <lineage>
        <taxon>Bacteria</taxon>
        <taxon>Bacillati</taxon>
        <taxon>Actinomycetota</taxon>
        <taxon>Actinomycetes</taxon>
        <taxon>Glycomycetales</taxon>
        <taxon>Glycomycetaceae</taxon>
        <taxon>Glycomyces</taxon>
    </lineage>
</organism>
<dbReference type="Proteomes" id="UP001499851">
    <property type="component" value="Unassembled WGS sequence"/>
</dbReference>
<gene>
    <name evidence="2" type="ORF">GCM10009830_01500</name>
</gene>
<comment type="caution">
    <text evidence="2">The sequence shown here is derived from an EMBL/GenBank/DDBJ whole genome shotgun (WGS) entry which is preliminary data.</text>
</comment>
<dbReference type="Pfam" id="PF06197">
    <property type="entry name" value="DUF998"/>
    <property type="match status" value="1"/>
</dbReference>
<dbReference type="InterPro" id="IPR009339">
    <property type="entry name" value="DUF998"/>
</dbReference>
<feature type="transmembrane region" description="Helical" evidence="1">
    <location>
        <begin position="61"/>
        <end position="82"/>
    </location>
</feature>
<feature type="transmembrane region" description="Helical" evidence="1">
    <location>
        <begin position="196"/>
        <end position="215"/>
    </location>
</feature>
<name>A0ABP4RU41_9ACTN</name>
<feature type="transmembrane region" description="Helical" evidence="1">
    <location>
        <begin position="169"/>
        <end position="190"/>
    </location>
</feature>
<dbReference type="EMBL" id="BAAAQF010000002">
    <property type="protein sequence ID" value="GAA1660167.1"/>
    <property type="molecule type" value="Genomic_DNA"/>
</dbReference>
<feature type="transmembrane region" description="Helical" evidence="1">
    <location>
        <begin position="134"/>
        <end position="157"/>
    </location>
</feature>